<reference evidence="2" key="1">
    <citation type="submission" date="2012-01" db="EMBL/GenBank/DDBJ databases">
        <authorList>
            <person name="Walter R."/>
            <person name="Schartl M."/>
            <person name="Warren W."/>
        </authorList>
    </citation>
    <scope>NUCLEOTIDE SEQUENCE [LARGE SCALE GENOMIC DNA]</scope>
    <source>
        <strain evidence="2">JP 163 A</strain>
    </source>
</reference>
<organism evidence="1 2">
    <name type="scientific">Xiphophorus maculatus</name>
    <name type="common">Southern platyfish</name>
    <name type="synonym">Platypoecilus maculatus</name>
    <dbReference type="NCBI Taxonomy" id="8083"/>
    <lineage>
        <taxon>Eukaryota</taxon>
        <taxon>Metazoa</taxon>
        <taxon>Chordata</taxon>
        <taxon>Craniata</taxon>
        <taxon>Vertebrata</taxon>
        <taxon>Euteleostomi</taxon>
        <taxon>Actinopterygii</taxon>
        <taxon>Neopterygii</taxon>
        <taxon>Teleostei</taxon>
        <taxon>Neoteleostei</taxon>
        <taxon>Acanthomorphata</taxon>
        <taxon>Ovalentaria</taxon>
        <taxon>Atherinomorphae</taxon>
        <taxon>Cyprinodontiformes</taxon>
        <taxon>Poeciliidae</taxon>
        <taxon>Poeciliinae</taxon>
        <taxon>Xiphophorus</taxon>
    </lineage>
</organism>
<evidence type="ECO:0000313" key="1">
    <source>
        <dbReference type="Ensembl" id="ENSXMAP00000034856.1"/>
    </source>
</evidence>
<reference evidence="1" key="4">
    <citation type="submission" date="2025-09" db="UniProtKB">
        <authorList>
            <consortium name="Ensembl"/>
        </authorList>
    </citation>
    <scope>IDENTIFICATION</scope>
    <source>
        <strain evidence="1">JP 163 A</strain>
    </source>
</reference>
<dbReference type="Ensembl" id="ENSXMAT00000039342.1">
    <property type="protein sequence ID" value="ENSXMAP00000034856.1"/>
    <property type="gene ID" value="ENSXMAG00000029678.1"/>
</dbReference>
<reference evidence="1" key="3">
    <citation type="submission" date="2025-08" db="UniProtKB">
        <authorList>
            <consortium name="Ensembl"/>
        </authorList>
    </citation>
    <scope>IDENTIFICATION</scope>
    <source>
        <strain evidence="1">JP 163 A</strain>
    </source>
</reference>
<sequence length="79" mass="9280">TRKSHAEFANETNLAGAKLKMNLNRVKTYCKRFQNLTDVENFYQVERANIIKLKCDLLMESYQRQLKAETESKDASTKY</sequence>
<name>A0A3B5QWT8_XIPMA</name>
<keyword evidence="2" id="KW-1185">Reference proteome</keyword>
<accession>A0A3B5QWT8</accession>
<reference evidence="2" key="2">
    <citation type="journal article" date="2013" name="Nat. Genet.">
        <title>The genome of the platyfish, Xiphophorus maculatus, provides insights into evolutionary adaptation and several complex traits.</title>
        <authorList>
            <person name="Schartl M."/>
            <person name="Walter R.B."/>
            <person name="Shen Y."/>
            <person name="Garcia T."/>
            <person name="Catchen J."/>
            <person name="Amores A."/>
            <person name="Braasch I."/>
            <person name="Chalopin D."/>
            <person name="Volff J.N."/>
            <person name="Lesch K.P."/>
            <person name="Bisazza A."/>
            <person name="Minx P."/>
            <person name="Hillier L."/>
            <person name="Wilson R.K."/>
            <person name="Fuerstenberg S."/>
            <person name="Boore J."/>
            <person name="Searle S."/>
            <person name="Postlethwait J.H."/>
            <person name="Warren W.C."/>
        </authorList>
    </citation>
    <scope>NUCLEOTIDE SEQUENCE [LARGE SCALE GENOMIC DNA]</scope>
    <source>
        <strain evidence="2">JP 163 A</strain>
    </source>
</reference>
<dbReference type="Proteomes" id="UP000002852">
    <property type="component" value="Unassembled WGS sequence"/>
</dbReference>
<dbReference type="AlphaFoldDB" id="A0A3B5QWT8"/>
<dbReference type="InParanoid" id="A0A3B5QWT8"/>
<evidence type="ECO:0000313" key="2">
    <source>
        <dbReference type="Proteomes" id="UP000002852"/>
    </source>
</evidence>
<protein>
    <submittedName>
        <fullName evidence="1">Uncharacterized protein</fullName>
    </submittedName>
</protein>
<proteinExistence type="predicted"/>